<accession>A0ACC0ZCX9</accession>
<comment type="caution">
    <text evidence="1">The sequence shown here is derived from an EMBL/GenBank/DDBJ whole genome shotgun (WGS) entry which is preliminary data.</text>
</comment>
<organism evidence="1 2">
    <name type="scientific">Pistacia integerrima</name>
    <dbReference type="NCBI Taxonomy" id="434235"/>
    <lineage>
        <taxon>Eukaryota</taxon>
        <taxon>Viridiplantae</taxon>
        <taxon>Streptophyta</taxon>
        <taxon>Embryophyta</taxon>
        <taxon>Tracheophyta</taxon>
        <taxon>Spermatophyta</taxon>
        <taxon>Magnoliopsida</taxon>
        <taxon>eudicotyledons</taxon>
        <taxon>Gunneridae</taxon>
        <taxon>Pentapetalae</taxon>
        <taxon>rosids</taxon>
        <taxon>malvids</taxon>
        <taxon>Sapindales</taxon>
        <taxon>Anacardiaceae</taxon>
        <taxon>Pistacia</taxon>
    </lineage>
</organism>
<gene>
    <name evidence="1" type="ORF">Pint_16303</name>
</gene>
<evidence type="ECO:0000313" key="2">
    <source>
        <dbReference type="Proteomes" id="UP001163603"/>
    </source>
</evidence>
<name>A0ACC0ZCX9_9ROSI</name>
<reference evidence="2" key="1">
    <citation type="journal article" date="2023" name="G3 (Bethesda)">
        <title>Genome assembly and association tests identify interacting loci associated with vigor, precocity, and sex in interspecific pistachio rootstocks.</title>
        <authorList>
            <person name="Palmer W."/>
            <person name="Jacygrad E."/>
            <person name="Sagayaradj S."/>
            <person name="Cavanaugh K."/>
            <person name="Han R."/>
            <person name="Bertier L."/>
            <person name="Beede B."/>
            <person name="Kafkas S."/>
            <person name="Golino D."/>
            <person name="Preece J."/>
            <person name="Michelmore R."/>
        </authorList>
    </citation>
    <scope>NUCLEOTIDE SEQUENCE [LARGE SCALE GENOMIC DNA]</scope>
</reference>
<sequence length="384" mass="43925">MCGSSTLINKSDYKAFKFSENSQEMRALNRDTERNLEIQRRSSDGVVEKVPQVNEFMAWRDQDQLQAAPCATSPSRTEENKERKKYYTKMIMEEEDSDTPELVAFFQEHNYQFVKSIFMDGEMPPLNKCLVGNCEMNHKMLNSDVDKKSESTKGTLEIMSSLSNEPRLRIENDSNEDVINKYESKNLKMEDEENTDARDVRLLDCSVEKIVPAERELIEKVASREADLANSMVQSAIEVTIDNNSHTSNASSESEESRSISHNSDSPITTINGEEEFQQHAYSQHLLEAFHASKPQNGMSETNSNQDSSQQHDQEESNFLPFEQTLYSGSISCQSNSSNASSSSFMFPILPSEWSGSPVRMAKADRRQLRKRRSWKKCFLCRKF</sequence>
<proteinExistence type="predicted"/>
<evidence type="ECO:0000313" key="1">
    <source>
        <dbReference type="EMBL" id="KAJ0048325.1"/>
    </source>
</evidence>
<dbReference type="Proteomes" id="UP001163603">
    <property type="component" value="Chromosome 2"/>
</dbReference>
<protein>
    <submittedName>
        <fullName evidence="1">Uncharacterized protein</fullName>
    </submittedName>
</protein>
<dbReference type="EMBL" id="CM047737">
    <property type="protein sequence ID" value="KAJ0048325.1"/>
    <property type="molecule type" value="Genomic_DNA"/>
</dbReference>
<keyword evidence="2" id="KW-1185">Reference proteome</keyword>